<protein>
    <submittedName>
        <fullName evidence="2">Alpha/beta hydrolase</fullName>
    </submittedName>
</protein>
<dbReference type="PROSITE" id="PS51257">
    <property type="entry name" value="PROKAR_LIPOPROTEIN"/>
    <property type="match status" value="1"/>
</dbReference>
<comment type="caution">
    <text evidence="2">The sequence shown here is derived from an EMBL/GenBank/DDBJ whole genome shotgun (WGS) entry which is preliminary data.</text>
</comment>
<dbReference type="EMBL" id="VUYU01000007">
    <property type="protein sequence ID" value="NHZ34407.1"/>
    <property type="molecule type" value="Genomic_DNA"/>
</dbReference>
<organism evidence="2 3">
    <name type="scientific">Massilia rubra</name>
    <dbReference type="NCBI Taxonomy" id="2607910"/>
    <lineage>
        <taxon>Bacteria</taxon>
        <taxon>Pseudomonadati</taxon>
        <taxon>Pseudomonadota</taxon>
        <taxon>Betaproteobacteria</taxon>
        <taxon>Burkholderiales</taxon>
        <taxon>Oxalobacteraceae</taxon>
        <taxon>Telluria group</taxon>
        <taxon>Massilia</taxon>
    </lineage>
</organism>
<name>A0ABX0LJE0_9BURK</name>
<reference evidence="2 3" key="1">
    <citation type="submission" date="2019-09" db="EMBL/GenBank/DDBJ databases">
        <title>Taxonomy of Antarctic Massilia spp.: description of Massilia rubra sp. nov., Massilia aquatica sp. nov., Massilia mucilaginosa sp. nov., Massilia frigida sp. nov. isolated from streams, lakes and regoliths.</title>
        <authorList>
            <person name="Holochova P."/>
            <person name="Sedlacek I."/>
            <person name="Kralova S."/>
            <person name="Maslanova I."/>
            <person name="Busse H.-J."/>
            <person name="Stankova E."/>
            <person name="Vrbovska V."/>
            <person name="Kovarovic V."/>
            <person name="Bartak M."/>
            <person name="Svec P."/>
            <person name="Pantucek R."/>
        </authorList>
    </citation>
    <scope>NUCLEOTIDE SEQUENCE [LARGE SCALE GENOMIC DNA]</scope>
    <source>
        <strain evidence="2 3">CCM 8692</strain>
    </source>
</reference>
<accession>A0ABX0LJE0</accession>
<keyword evidence="3" id="KW-1185">Reference proteome</keyword>
<sequence>MRNRSGTVLLTVCFWLGACFGLGGCALVKLKEESATFYSSTVLAGYVTGAQAWDGQVVVAAGTMRDGRIDIAHYTVLHEAGGYELIVPKGEYTLFAFGDANGNLTLDAGEPVGHYASAPVRASGSGSLVSLDVVISATPQSAIPPGTSVAARLPAKTHSTQVGALMALDDPLFSAQAGQRGYWAPVDFFREVGGNIYFLEAYDPRKTPVLFVHGAAGSPQDWRYFIAHLDRSRYQPWIFYYPSGSSLDSMSYLLYWKLSNLQRRYHYDKLYLTAHSMGGLVVRSFLADYGDQFPAATLFVTLSTPWGGDALADQGIAYSPAVVPSWRDVRAGGRFVQTLFRKPLPREIDYYLMFGHGGRYSLLRPASNDGVITLASQLRADAQSEARRVFGYDAGHVGILSSPEVFAQYAALLKAADQRDSDAPAAGKGKLRVRFSARSDATPASAPVLVLQPVDTTRERIVVPVGARDSGRELGPFPPGAYHVSLLARGFKTTPAAVQADIGPGFVPELAFALAPQGTLSGYIGAEVTPTDNPAGSLRADRSDIVIESIVLANASERREIRPAADTSDRTLEAYQAGQDYLFKTFFSFVGLAQGSYELTINVAGYAPYRHTYRVVPGQPGYLTAIDLSAPR</sequence>
<keyword evidence="2" id="KW-0378">Hydrolase</keyword>
<dbReference type="GO" id="GO:0016787">
    <property type="term" value="F:hydrolase activity"/>
    <property type="evidence" value="ECO:0007669"/>
    <property type="project" value="UniProtKB-KW"/>
</dbReference>
<dbReference type="Proteomes" id="UP000785613">
    <property type="component" value="Unassembled WGS sequence"/>
</dbReference>
<evidence type="ECO:0000313" key="2">
    <source>
        <dbReference type="EMBL" id="NHZ34407.1"/>
    </source>
</evidence>
<dbReference type="Pfam" id="PF00561">
    <property type="entry name" value="Abhydrolase_1"/>
    <property type="match status" value="1"/>
</dbReference>
<gene>
    <name evidence="2" type="ORF">F0185_12515</name>
</gene>
<dbReference type="InterPro" id="IPR029058">
    <property type="entry name" value="AB_hydrolase_fold"/>
</dbReference>
<evidence type="ECO:0000313" key="3">
    <source>
        <dbReference type="Proteomes" id="UP000785613"/>
    </source>
</evidence>
<dbReference type="SUPFAM" id="SSF53474">
    <property type="entry name" value="alpha/beta-Hydrolases"/>
    <property type="match status" value="1"/>
</dbReference>
<proteinExistence type="predicted"/>
<feature type="domain" description="AB hydrolase-1" evidence="1">
    <location>
        <begin position="208"/>
        <end position="320"/>
    </location>
</feature>
<evidence type="ECO:0000259" key="1">
    <source>
        <dbReference type="Pfam" id="PF00561"/>
    </source>
</evidence>
<dbReference type="RefSeq" id="WP_167224872.1">
    <property type="nucleotide sequence ID" value="NZ_VUYU01000007.1"/>
</dbReference>
<dbReference type="Gene3D" id="3.40.50.1820">
    <property type="entry name" value="alpha/beta hydrolase"/>
    <property type="match status" value="1"/>
</dbReference>
<dbReference type="InterPro" id="IPR000073">
    <property type="entry name" value="AB_hydrolase_1"/>
</dbReference>